<evidence type="ECO:0000313" key="2">
    <source>
        <dbReference type="EMBL" id="PIA43896.1"/>
    </source>
</evidence>
<organism evidence="2 3">
    <name type="scientific">Aquilegia coerulea</name>
    <name type="common">Rocky mountain columbine</name>
    <dbReference type="NCBI Taxonomy" id="218851"/>
    <lineage>
        <taxon>Eukaryota</taxon>
        <taxon>Viridiplantae</taxon>
        <taxon>Streptophyta</taxon>
        <taxon>Embryophyta</taxon>
        <taxon>Tracheophyta</taxon>
        <taxon>Spermatophyta</taxon>
        <taxon>Magnoliopsida</taxon>
        <taxon>Ranunculales</taxon>
        <taxon>Ranunculaceae</taxon>
        <taxon>Thalictroideae</taxon>
        <taxon>Aquilegia</taxon>
    </lineage>
</organism>
<dbReference type="Proteomes" id="UP000230069">
    <property type="component" value="Unassembled WGS sequence"/>
</dbReference>
<dbReference type="PANTHER" id="PTHR35546">
    <property type="entry name" value="F-BOX PROTEIN INTERACTION DOMAIN PROTEIN-RELATED"/>
    <property type="match status" value="1"/>
</dbReference>
<sequence length="348" mass="40216">MMLSLHKIHRRELDISDVFLPFASEITSLSKHWCALISDPYFVRHYSLRNFPKVSGILLYKSSFLIHPEFDFISLDDPGKPAPFKSLRFVSDPNGIKIEQSCNGLLLCRSFGTMSKARTYYIYNPTTRQYTILPEPCGIGGNISSYIFVCVWKIGDAIYQLTTYSSYTTFWRLPRGAYSASDIGQFYNSGVFWNGAMHWISTSILYFDTEDNTEDEQQFTSDSLLCFDVETELFRTVSLPPKPVEQGVVRHDYFGASRDRLYLVETTTAANSTSLRWRKWSGMTWMLVEEAEIASLLLHTPGKIIFYTLKDKTLKTLQDLSTGIHEEGTYLQYWRFDSYQYIETLFCV</sequence>
<protein>
    <recommendedName>
        <fullName evidence="1">F-box associated beta-propeller type 1 domain-containing protein</fullName>
    </recommendedName>
</protein>
<dbReference type="STRING" id="218851.A0A2G5DK79"/>
<gene>
    <name evidence="2" type="ORF">AQUCO_01800144v1</name>
</gene>
<dbReference type="InterPro" id="IPR055290">
    <property type="entry name" value="At3g26010-like"/>
</dbReference>
<dbReference type="OrthoDB" id="605328at2759"/>
<dbReference type="AlphaFoldDB" id="A0A2G5DK79"/>
<dbReference type="InParanoid" id="A0A2G5DK79"/>
<reference evidence="2 3" key="1">
    <citation type="submission" date="2017-09" db="EMBL/GenBank/DDBJ databases">
        <title>WGS assembly of Aquilegia coerulea Goldsmith.</title>
        <authorList>
            <person name="Hodges S."/>
            <person name="Kramer E."/>
            <person name="Nordborg M."/>
            <person name="Tomkins J."/>
            <person name="Borevitz J."/>
            <person name="Derieg N."/>
            <person name="Yan J."/>
            <person name="Mihaltcheva S."/>
            <person name="Hayes R.D."/>
            <person name="Rokhsar D."/>
        </authorList>
    </citation>
    <scope>NUCLEOTIDE SEQUENCE [LARGE SCALE GENOMIC DNA]</scope>
    <source>
        <strain evidence="3">cv. Goldsmith</strain>
    </source>
</reference>
<dbReference type="PANTHER" id="PTHR35546:SF130">
    <property type="entry name" value="EXPRESSED PROTEIN"/>
    <property type="match status" value="1"/>
</dbReference>
<evidence type="ECO:0000313" key="3">
    <source>
        <dbReference type="Proteomes" id="UP000230069"/>
    </source>
</evidence>
<accession>A0A2G5DK79</accession>
<proteinExistence type="predicted"/>
<name>A0A2G5DK79_AQUCA</name>
<dbReference type="InterPro" id="IPR006527">
    <property type="entry name" value="F-box-assoc_dom_typ1"/>
</dbReference>
<evidence type="ECO:0000259" key="1">
    <source>
        <dbReference type="Pfam" id="PF07734"/>
    </source>
</evidence>
<dbReference type="EMBL" id="KZ305035">
    <property type="protein sequence ID" value="PIA43896.1"/>
    <property type="molecule type" value="Genomic_DNA"/>
</dbReference>
<feature type="domain" description="F-box associated beta-propeller type 1" evidence="1">
    <location>
        <begin position="96"/>
        <end position="244"/>
    </location>
</feature>
<keyword evidence="3" id="KW-1185">Reference proteome</keyword>
<dbReference type="Pfam" id="PF07734">
    <property type="entry name" value="FBA_1"/>
    <property type="match status" value="1"/>
</dbReference>